<evidence type="ECO:0000256" key="6">
    <source>
        <dbReference type="SAM" id="MobiDB-lite"/>
    </source>
</evidence>
<gene>
    <name evidence="8" type="ORF">PPNO1_LOCUS3716</name>
</gene>
<feature type="compositionally biased region" description="Polar residues" evidence="6">
    <location>
        <begin position="143"/>
        <end position="157"/>
    </location>
</feature>
<evidence type="ECO:0000259" key="7">
    <source>
        <dbReference type="PROSITE" id="PS50048"/>
    </source>
</evidence>
<keyword evidence="9" id="KW-1185">Reference proteome</keyword>
<feature type="domain" description="Zn(2)-C6 fungal-type" evidence="7">
    <location>
        <begin position="2"/>
        <end position="32"/>
    </location>
</feature>
<dbReference type="PROSITE" id="PS00463">
    <property type="entry name" value="ZN2_CY6_FUNGAL_1"/>
    <property type="match status" value="1"/>
</dbReference>
<evidence type="ECO:0000256" key="2">
    <source>
        <dbReference type="ARBA" id="ARBA00022723"/>
    </source>
</evidence>
<dbReference type="PANTHER" id="PTHR47338:SF5">
    <property type="entry name" value="ZN(II)2CYS6 TRANSCRIPTION FACTOR (EUROFUNG)"/>
    <property type="match status" value="1"/>
</dbReference>
<name>A0A9P1H112_9PEZI</name>
<organism evidence="8 9">
    <name type="scientific">Parascedosporium putredinis</name>
    <dbReference type="NCBI Taxonomy" id="1442378"/>
    <lineage>
        <taxon>Eukaryota</taxon>
        <taxon>Fungi</taxon>
        <taxon>Dikarya</taxon>
        <taxon>Ascomycota</taxon>
        <taxon>Pezizomycotina</taxon>
        <taxon>Sordariomycetes</taxon>
        <taxon>Hypocreomycetidae</taxon>
        <taxon>Microascales</taxon>
        <taxon>Microascaceae</taxon>
        <taxon>Parascedosporium</taxon>
    </lineage>
</organism>
<dbReference type="GO" id="GO:0005634">
    <property type="term" value="C:nucleus"/>
    <property type="evidence" value="ECO:0007669"/>
    <property type="project" value="UniProtKB-SubCell"/>
</dbReference>
<feature type="region of interest" description="Disordered" evidence="6">
    <location>
        <begin position="133"/>
        <end position="157"/>
    </location>
</feature>
<evidence type="ECO:0000256" key="1">
    <source>
        <dbReference type="ARBA" id="ARBA00004123"/>
    </source>
</evidence>
<dbReference type="GO" id="GO:0008270">
    <property type="term" value="F:zinc ion binding"/>
    <property type="evidence" value="ECO:0007669"/>
    <property type="project" value="InterPro"/>
</dbReference>
<evidence type="ECO:0000313" key="9">
    <source>
        <dbReference type="Proteomes" id="UP000838763"/>
    </source>
</evidence>
<dbReference type="AlphaFoldDB" id="A0A9P1H112"/>
<dbReference type="PROSITE" id="PS50048">
    <property type="entry name" value="ZN2_CY6_FUNGAL_2"/>
    <property type="match status" value="1"/>
</dbReference>
<evidence type="ECO:0000256" key="3">
    <source>
        <dbReference type="ARBA" id="ARBA00023015"/>
    </source>
</evidence>
<keyword evidence="2" id="KW-0479">Metal-binding</keyword>
<keyword evidence="3" id="KW-0805">Transcription regulation</keyword>
<dbReference type="InterPro" id="IPR001138">
    <property type="entry name" value="Zn2Cys6_DnaBD"/>
</dbReference>
<accession>A0A9P1H112</accession>
<feature type="compositionally biased region" description="Polar residues" evidence="6">
    <location>
        <begin position="166"/>
        <end position="175"/>
    </location>
</feature>
<evidence type="ECO:0000256" key="5">
    <source>
        <dbReference type="ARBA" id="ARBA00023242"/>
    </source>
</evidence>
<reference evidence="8" key="1">
    <citation type="submission" date="2022-11" db="EMBL/GenBank/DDBJ databases">
        <authorList>
            <person name="Scott C."/>
            <person name="Bruce N."/>
        </authorList>
    </citation>
    <scope>NUCLEOTIDE SEQUENCE</scope>
</reference>
<evidence type="ECO:0000313" key="8">
    <source>
        <dbReference type="EMBL" id="CAI4213981.1"/>
    </source>
</evidence>
<sequence length="332" mass="35594">MACKHCRDRKVRCDGEQPSCAKCVRAGEECVYLATQRPSRADLTQTVQALQQRLRMRTFLATPFARAVLAPITLEIVVMTSEPHAALADIPGGQMHLDPPEQSGRQNVGGAVEIVDELNFANDFRAQATRLHDHVEPHHIGTPTLSSSGSETAHCSSLPTLREHAASNTPQSKPPSNDDGATANRAIATQIAQFSSAVFHSQAEIAGMSLAVAEYIAWMRKVPGRNAPPNTTLVYDTILEAVEAAFRDMTAALGNLGPAGSDVCESLAGVEDEFQRRSADVAEFFQTRYNACMLLSEQARDIPHAVAGSEGLRVTAGSLPRPEEAAAAGIRS</sequence>
<comment type="subcellular location">
    <subcellularLocation>
        <location evidence="1">Nucleus</location>
    </subcellularLocation>
</comment>
<dbReference type="Pfam" id="PF00172">
    <property type="entry name" value="Zn_clus"/>
    <property type="match status" value="1"/>
</dbReference>
<keyword evidence="5" id="KW-0539">Nucleus</keyword>
<dbReference type="OrthoDB" id="4356994at2759"/>
<dbReference type="SUPFAM" id="SSF57701">
    <property type="entry name" value="Zn2/Cys6 DNA-binding domain"/>
    <property type="match status" value="1"/>
</dbReference>
<dbReference type="InterPro" id="IPR050815">
    <property type="entry name" value="TF_fung"/>
</dbReference>
<dbReference type="CDD" id="cd00067">
    <property type="entry name" value="GAL4"/>
    <property type="match status" value="1"/>
</dbReference>
<dbReference type="Gene3D" id="4.10.240.10">
    <property type="entry name" value="Zn(2)-C6 fungal-type DNA-binding domain"/>
    <property type="match status" value="1"/>
</dbReference>
<dbReference type="InterPro" id="IPR036864">
    <property type="entry name" value="Zn2-C6_fun-type_DNA-bd_sf"/>
</dbReference>
<dbReference type="Proteomes" id="UP000838763">
    <property type="component" value="Unassembled WGS sequence"/>
</dbReference>
<dbReference type="EMBL" id="CALLCH030000010">
    <property type="protein sequence ID" value="CAI4213981.1"/>
    <property type="molecule type" value="Genomic_DNA"/>
</dbReference>
<proteinExistence type="predicted"/>
<protein>
    <recommendedName>
        <fullName evidence="7">Zn(2)-C6 fungal-type domain-containing protein</fullName>
    </recommendedName>
</protein>
<dbReference type="SMART" id="SM00066">
    <property type="entry name" value="GAL4"/>
    <property type="match status" value="1"/>
</dbReference>
<evidence type="ECO:0000256" key="4">
    <source>
        <dbReference type="ARBA" id="ARBA00023163"/>
    </source>
</evidence>
<dbReference type="PANTHER" id="PTHR47338">
    <property type="entry name" value="ZN(II)2CYS6 TRANSCRIPTION FACTOR (EUROFUNG)-RELATED"/>
    <property type="match status" value="1"/>
</dbReference>
<feature type="region of interest" description="Disordered" evidence="6">
    <location>
        <begin position="162"/>
        <end position="181"/>
    </location>
</feature>
<comment type="caution">
    <text evidence="8">The sequence shown here is derived from an EMBL/GenBank/DDBJ whole genome shotgun (WGS) entry which is preliminary data.</text>
</comment>
<keyword evidence="4" id="KW-0804">Transcription</keyword>
<dbReference type="GO" id="GO:0000981">
    <property type="term" value="F:DNA-binding transcription factor activity, RNA polymerase II-specific"/>
    <property type="evidence" value="ECO:0007669"/>
    <property type="project" value="InterPro"/>
</dbReference>